<dbReference type="GeneID" id="5600522"/>
<evidence type="ECO:0000313" key="2">
    <source>
        <dbReference type="Proteomes" id="UP000001132"/>
    </source>
</evidence>
<protein>
    <submittedName>
        <fullName evidence="1">Uncharacterized protein</fullName>
    </submittedName>
</protein>
<organismHost>
    <name type="scientific">Thermus thermophilus</name>
    <dbReference type="NCBI Taxonomy" id="274"/>
</organismHost>
<accession>A7XXD9</accession>
<proteinExistence type="predicted"/>
<dbReference type="EMBL" id="EU100883">
    <property type="protein sequence ID" value="ABU96936.1"/>
    <property type="molecule type" value="Genomic_DNA"/>
</dbReference>
<reference evidence="1 2" key="1">
    <citation type="journal article" date="2008" name="J. Mol. Biol.">
        <title>Genome comparison and proteomic characterization of Thermus thermophilus bacteriophages P23-45 and P74-26: siphoviruses with triplex-forming sequences and the longest known tails.</title>
        <authorList>
            <person name="Minakhin L."/>
            <person name="Goel M."/>
            <person name="Berdygulova Z."/>
            <person name="Ramanculov E."/>
            <person name="Florens L."/>
            <person name="Glazko G."/>
            <person name="Karamychev V.N."/>
            <person name="Slesarev A.I."/>
            <person name="Kozyavkin S.A."/>
            <person name="Khromov I."/>
            <person name="Ackermann H.W."/>
            <person name="Washburn M."/>
            <person name="Mushegian A."/>
            <person name="Severinov K."/>
        </authorList>
    </citation>
    <scope>NUCLEOTIDE SEQUENCE</scope>
</reference>
<dbReference type="RefSeq" id="YP_001467956.1">
    <property type="nucleotide sequence ID" value="NC_009803.1"/>
</dbReference>
<evidence type="ECO:0000313" key="1">
    <source>
        <dbReference type="EMBL" id="ABU96936.1"/>
    </source>
</evidence>
<organism evidence="1 2">
    <name type="scientific">Thermus virus P23-45</name>
    <name type="common">Thermus thermophilus phage P23-45</name>
    <dbReference type="NCBI Taxonomy" id="2914006"/>
    <lineage>
        <taxon>Viruses</taxon>
        <taxon>Duplodnaviria</taxon>
        <taxon>Heunggongvirae</taxon>
        <taxon>Uroviricota</taxon>
        <taxon>Caudoviricetes</taxon>
        <taxon>Oshimavirus</taxon>
        <taxon>Oshimavirus P2345</taxon>
    </lineage>
</organism>
<keyword evidence="2" id="KW-1185">Reference proteome</keyword>
<name>A7XXD9_BP234</name>
<dbReference type="Proteomes" id="UP000001132">
    <property type="component" value="Segment"/>
</dbReference>
<dbReference type="KEGG" id="vg:5600522"/>
<gene>
    <name evidence="1" type="ORF">P23p103</name>
</gene>
<sequence length="560" mass="61573">MLNADEYPLWHFVRKPVPKRQALAISLGPEEYGQNPPFTKTYVLVKSGNRVELYRSTGSLNESQVSDYPIPTNAVRNSYQGRFALAMTPTQALVAVQTGNPGGTRGEPSTIEVYAGSVQVYATQGYDPQLVYSALLVPPSLLNTYPECAVKLGAVILFYMHPQESKLVAEYLSPPYTAASSRVEFSLSEPLQLVAAVPVEGKAQLWFVNGKGEWVAAQFSASMLLPRLSGEVPGPEVWNDPQDGSYAKVFGQTWTWRVDKANNRFMFTKTGSQTAYFVPADHSLQDVCFAAAAFDQAGYPAVAYQIGDQTYVKYWNILERRYVNTGPLPLRFPLMFQEATVLGWRFVPGADVVLLGQGSSGNLVSRRQKDAYGVEYVLAAESALIPESVDLSQALRYSVQAVDQGTVYRTPLFPYDSYAYRKFKQATPEYPIEHNLFAWLTRASISTRELTTQYNPPPIEIVAQLNGSGLSVRDLVTVYTLSFGITAQLITAEVNTRTVTTVYTPPTLNMSANLTSGDVSTKEVVKPYNPPTISFQAVLTDASVSVFPDGPSTDPVSPNN</sequence>